<dbReference type="Pfam" id="PF07653">
    <property type="entry name" value="SH3_2"/>
    <property type="match status" value="1"/>
</dbReference>
<feature type="region of interest" description="Disordered" evidence="3">
    <location>
        <begin position="298"/>
        <end position="368"/>
    </location>
</feature>
<evidence type="ECO:0000256" key="3">
    <source>
        <dbReference type="SAM" id="MobiDB-lite"/>
    </source>
</evidence>
<feature type="region of interest" description="Disordered" evidence="3">
    <location>
        <begin position="240"/>
        <end position="272"/>
    </location>
</feature>
<dbReference type="CDD" id="cd11875">
    <property type="entry name" value="SH3_CD2AP-like_3"/>
    <property type="match status" value="1"/>
</dbReference>
<dbReference type="PANTHER" id="PTHR46026:SF1">
    <property type="entry name" value="RHO-TYPE GUANINE NUCLEOTIDE EXCHANGE FACTOR, ISOFORM F"/>
    <property type="match status" value="1"/>
</dbReference>
<proteinExistence type="predicted"/>
<dbReference type="Gene3D" id="2.30.30.40">
    <property type="entry name" value="SH3 Domains"/>
    <property type="match status" value="3"/>
</dbReference>
<keyword evidence="6" id="KW-1185">Reference proteome</keyword>
<dbReference type="PRINTS" id="PR00499">
    <property type="entry name" value="P67PHOX"/>
</dbReference>
<dbReference type="EMBL" id="OU900107">
    <property type="protein sequence ID" value="CAH1165854.1"/>
    <property type="molecule type" value="Genomic_DNA"/>
</dbReference>
<dbReference type="PANTHER" id="PTHR46026">
    <property type="entry name" value="RHO-TYPE GUANINE NUCLEOTIDE EXCHANGE FACTOR, ISOFORM F"/>
    <property type="match status" value="1"/>
</dbReference>
<dbReference type="PROSITE" id="PS50002">
    <property type="entry name" value="SH3"/>
    <property type="match status" value="3"/>
</dbReference>
<dbReference type="PRINTS" id="PR00452">
    <property type="entry name" value="SH3DOMAIN"/>
</dbReference>
<dbReference type="OrthoDB" id="73680at2759"/>
<evidence type="ECO:0000256" key="1">
    <source>
        <dbReference type="ARBA" id="ARBA00022443"/>
    </source>
</evidence>
<organism evidence="5 6">
    <name type="scientific">Phyllotreta striolata</name>
    <name type="common">Striped flea beetle</name>
    <name type="synonym">Crioceris striolata</name>
    <dbReference type="NCBI Taxonomy" id="444603"/>
    <lineage>
        <taxon>Eukaryota</taxon>
        <taxon>Metazoa</taxon>
        <taxon>Ecdysozoa</taxon>
        <taxon>Arthropoda</taxon>
        <taxon>Hexapoda</taxon>
        <taxon>Insecta</taxon>
        <taxon>Pterygota</taxon>
        <taxon>Neoptera</taxon>
        <taxon>Endopterygota</taxon>
        <taxon>Coleoptera</taxon>
        <taxon>Polyphaga</taxon>
        <taxon>Cucujiformia</taxon>
        <taxon>Chrysomeloidea</taxon>
        <taxon>Chrysomelidae</taxon>
        <taxon>Galerucinae</taxon>
        <taxon>Alticini</taxon>
        <taxon>Phyllotreta</taxon>
    </lineage>
</organism>
<dbReference type="AlphaFoldDB" id="A0A9P0GTH8"/>
<evidence type="ECO:0000313" key="5">
    <source>
        <dbReference type="EMBL" id="CAH1165854.1"/>
    </source>
</evidence>
<dbReference type="SUPFAM" id="SSF50044">
    <property type="entry name" value="SH3-domain"/>
    <property type="match status" value="3"/>
</dbReference>
<evidence type="ECO:0000313" key="6">
    <source>
        <dbReference type="Proteomes" id="UP001153712"/>
    </source>
</evidence>
<dbReference type="Pfam" id="PF14604">
    <property type="entry name" value="SH3_9"/>
    <property type="match status" value="1"/>
</dbReference>
<keyword evidence="1 2" id="KW-0728">SH3 domain</keyword>
<dbReference type="CDD" id="cd11874">
    <property type="entry name" value="SH3_CD2AP-like_2"/>
    <property type="match status" value="1"/>
</dbReference>
<name>A0A9P0GTH8_PHYSR</name>
<dbReference type="InterPro" id="IPR001452">
    <property type="entry name" value="SH3_domain"/>
</dbReference>
<evidence type="ECO:0000256" key="2">
    <source>
        <dbReference type="PROSITE-ProRule" id="PRU00192"/>
    </source>
</evidence>
<dbReference type="InterPro" id="IPR036028">
    <property type="entry name" value="SH3-like_dom_sf"/>
</dbReference>
<feature type="compositionally biased region" description="Basic and acidic residues" evidence="3">
    <location>
        <begin position="244"/>
        <end position="253"/>
    </location>
</feature>
<accession>A0A9P0GTH8</accession>
<feature type="compositionally biased region" description="Basic and acidic residues" evidence="3">
    <location>
        <begin position="397"/>
        <end position="429"/>
    </location>
</feature>
<dbReference type="Pfam" id="PF00018">
    <property type="entry name" value="SH3_1"/>
    <property type="match status" value="1"/>
</dbReference>
<dbReference type="Proteomes" id="UP001153712">
    <property type="component" value="Chromosome 14"/>
</dbReference>
<sequence length="465" mass="52403">MSNKVVVEYDYTAKEPDELTLRKGDVITDVVKKQGGWWEGTLHDKTGMFPDNFVRSLDKDNAVVLRNQKDVTRIRQCRAVFSYDRDHEDELSLKVGDIIDITGEEEEGWWRGVLHGKEGVFPSNFVKEVAWQPSPSLRVSTDPELNGTEHKPPKLPAKPSKQLCEATFPYKAQNEDELSFEEGDLITIVSRDCADPGWWLGEINGKTGVFPDNFVTPVTDSKTNRKSTAIDSKGAIKSVASQRKSIEVKKETVQPETTKPSPVANKPTVSSIKSPLNSGFLTEIKKKIEDTIDGAMSSKAGVEEGPAKETNAFDNVERRPLLTDVRATRAKAPGRRLPTAAAHKDEAVPAESPEEVPQEAPAKPKLREWEKHKAPWLEEMKLNQVRRTLVSSVDENSNEHQHKKDVEKEEKVEKVEPVVGESKRSPEDKRSMEYVLERLERLEGIVRKQARVIEEMQEKLQKLQA</sequence>
<dbReference type="SMART" id="SM00326">
    <property type="entry name" value="SH3"/>
    <property type="match status" value="3"/>
</dbReference>
<dbReference type="CDD" id="cd11873">
    <property type="entry name" value="SH3_CD2AP-like_1"/>
    <property type="match status" value="1"/>
</dbReference>
<feature type="region of interest" description="Disordered" evidence="3">
    <location>
        <begin position="390"/>
        <end position="429"/>
    </location>
</feature>
<evidence type="ECO:0000259" key="4">
    <source>
        <dbReference type="PROSITE" id="PS50002"/>
    </source>
</evidence>
<gene>
    <name evidence="5" type="ORF">PHYEVI_LOCUS4103</name>
</gene>
<dbReference type="FunFam" id="2.30.30.40:FF:000072">
    <property type="entry name" value="Unconventional Myosin IB"/>
    <property type="match status" value="2"/>
</dbReference>
<protein>
    <recommendedName>
        <fullName evidence="4">SH3 domain-containing protein</fullName>
    </recommendedName>
</protein>
<feature type="region of interest" description="Disordered" evidence="3">
    <location>
        <begin position="136"/>
        <end position="160"/>
    </location>
</feature>
<feature type="domain" description="SH3" evidence="4">
    <location>
        <begin position="159"/>
        <end position="220"/>
    </location>
</feature>
<reference evidence="5" key="1">
    <citation type="submission" date="2022-01" db="EMBL/GenBank/DDBJ databases">
        <authorList>
            <person name="King R."/>
        </authorList>
    </citation>
    <scope>NUCLEOTIDE SEQUENCE</scope>
</reference>
<feature type="domain" description="SH3" evidence="4">
    <location>
        <begin position="1"/>
        <end position="59"/>
    </location>
</feature>
<dbReference type="GO" id="GO:0016192">
    <property type="term" value="P:vesicle-mediated transport"/>
    <property type="evidence" value="ECO:0007669"/>
    <property type="project" value="UniProtKB-ARBA"/>
</dbReference>
<feature type="domain" description="SH3" evidence="4">
    <location>
        <begin position="72"/>
        <end position="131"/>
    </location>
</feature>